<feature type="chain" id="PRO_5041714424" description="BPI/LBP family protein At1g04970" evidence="3">
    <location>
        <begin position="23"/>
        <end position="502"/>
    </location>
</feature>
<keyword evidence="3" id="KW-0732">Signal</keyword>
<protein>
    <recommendedName>
        <fullName evidence="8">BPI/LBP family protein At1g04970</fullName>
    </recommendedName>
</protein>
<keyword evidence="7" id="KW-1185">Reference proteome</keyword>
<dbReference type="PIRSF" id="PIRSF002417">
    <property type="entry name" value="Lipid_binding_protein"/>
    <property type="match status" value="1"/>
</dbReference>
<evidence type="ECO:0000313" key="7">
    <source>
        <dbReference type="Proteomes" id="UP001187471"/>
    </source>
</evidence>
<sequence length="502" mass="54552">MSPTTIAISLVLLSTLFTPSHTQPSCPPTTDPSFISILISQTGLNFVKDLLITKAVSSLTPLHLPPIVKNVKIPVAGKVHVVLSNITIYKIDVPSSYVKPGDTGVAIVAAGTTCNLSMNWHYSYSSAWLVPVKISDSGRASVQVEGMEIGLTLGLENQEGALNLSLLECGCHVKDISIKLDGGASWLYQGVVDAFERQIGSAVENAIVKKLGEGVSKLGSLLQSLPKEISVDDTASLNVTFVGDPLLGDTSIGFEINGLFTENKKDTVSVYYPENSQPSICSTDPFKMLGISLDEAVFNSASAFYFDAEFMQWIVNKVPEQSLLNTAGWRFIVPQLYKKYPNADMDLNISLSAPPVIRISEQNIDVIVYADLVIDVLDNDDAIPVVCISLVIRASGSVKISGNNLAGSVKLNDFSMQLKWSKIGNLRMYLIQPVIWTMIETVFLPYANSRLGKGFPLPIIRGFTLQNAEIICSNSRITVCSDVTFVESYNLVQPLLSLHPWT</sequence>
<accession>A0AA88RRW9</accession>
<dbReference type="InterPro" id="IPR017943">
    <property type="entry name" value="Bactericidal_perm-incr_a/b_dom"/>
</dbReference>
<evidence type="ECO:0000259" key="4">
    <source>
        <dbReference type="SMART" id="SM00328"/>
    </source>
</evidence>
<feature type="domain" description="Lipid-binding serum glycoprotein N-terminal" evidence="4">
    <location>
        <begin position="39"/>
        <end position="265"/>
    </location>
</feature>
<reference evidence="6" key="1">
    <citation type="submission" date="2022-12" db="EMBL/GenBank/DDBJ databases">
        <title>Draft genome assemblies for two species of Escallonia (Escalloniales).</title>
        <authorList>
            <person name="Chanderbali A."/>
            <person name="Dervinis C."/>
            <person name="Anghel I."/>
            <person name="Soltis D."/>
            <person name="Soltis P."/>
            <person name="Zapata F."/>
        </authorList>
    </citation>
    <scope>NUCLEOTIDE SEQUENCE</scope>
    <source>
        <strain evidence="6">UCBG92.1500</strain>
        <tissue evidence="6">Leaf</tissue>
    </source>
</reference>
<dbReference type="InterPro" id="IPR017942">
    <property type="entry name" value="Lipid-bd_serum_glycop_N"/>
</dbReference>
<dbReference type="SUPFAM" id="SSF55394">
    <property type="entry name" value="Bactericidal permeability-increasing protein, BPI"/>
    <property type="match status" value="2"/>
</dbReference>
<dbReference type="PANTHER" id="PTHR46801">
    <property type="entry name" value="OS06G0309200 PROTEIN"/>
    <property type="match status" value="1"/>
</dbReference>
<comment type="similarity">
    <text evidence="2">Belongs to the BPI/LBP/Plunc superfamily. BPI/LBP (TC 1.C.40) family.</text>
</comment>
<dbReference type="Pfam" id="PF01273">
    <property type="entry name" value="LBP_BPI_CETP"/>
    <property type="match status" value="1"/>
</dbReference>
<dbReference type="InterPro" id="IPR045897">
    <property type="entry name" value="BPI/LBP_pln"/>
</dbReference>
<evidence type="ECO:0000313" key="6">
    <source>
        <dbReference type="EMBL" id="KAK2979015.1"/>
    </source>
</evidence>
<dbReference type="PANTHER" id="PTHR46801:SF6">
    <property type="entry name" value="LIPID-BINDING SERUM GLYCOPROTEIN C-TERMINAL DOMAIN-CONTAINING PROTEIN"/>
    <property type="match status" value="1"/>
</dbReference>
<dbReference type="GO" id="GO:0008289">
    <property type="term" value="F:lipid binding"/>
    <property type="evidence" value="ECO:0007669"/>
    <property type="project" value="InterPro"/>
</dbReference>
<dbReference type="Gene3D" id="3.15.10.10">
    <property type="entry name" value="Bactericidal permeability-increasing protein, domain 1"/>
    <property type="match status" value="1"/>
</dbReference>
<feature type="domain" description="Lipid-binding serum glycoprotein C-terminal" evidence="5">
    <location>
        <begin position="283"/>
        <end position="481"/>
    </location>
</feature>
<dbReference type="GO" id="GO:0005615">
    <property type="term" value="C:extracellular space"/>
    <property type="evidence" value="ECO:0007669"/>
    <property type="project" value="InterPro"/>
</dbReference>
<dbReference type="SMART" id="SM00329">
    <property type="entry name" value="BPI2"/>
    <property type="match status" value="1"/>
</dbReference>
<comment type="caution">
    <text evidence="6">The sequence shown here is derived from an EMBL/GenBank/DDBJ whole genome shotgun (WGS) entry which is preliminary data.</text>
</comment>
<dbReference type="SMART" id="SM00328">
    <property type="entry name" value="BPI1"/>
    <property type="match status" value="1"/>
</dbReference>
<dbReference type="CDD" id="cd00025">
    <property type="entry name" value="BPI1"/>
    <property type="match status" value="1"/>
</dbReference>
<evidence type="ECO:0000256" key="1">
    <source>
        <dbReference type="ARBA" id="ARBA00023180"/>
    </source>
</evidence>
<dbReference type="Proteomes" id="UP001187471">
    <property type="component" value="Unassembled WGS sequence"/>
</dbReference>
<evidence type="ECO:0008006" key="8">
    <source>
        <dbReference type="Google" id="ProtNLM"/>
    </source>
</evidence>
<dbReference type="EMBL" id="JAVXUO010001802">
    <property type="protein sequence ID" value="KAK2979015.1"/>
    <property type="molecule type" value="Genomic_DNA"/>
</dbReference>
<proteinExistence type="inferred from homology"/>
<dbReference type="Gene3D" id="3.15.20.10">
    <property type="entry name" value="Bactericidal permeability-increasing protein, domain 2"/>
    <property type="match status" value="1"/>
</dbReference>
<dbReference type="InterPro" id="IPR001124">
    <property type="entry name" value="Lipid-bd_serum_glycop_C"/>
</dbReference>
<dbReference type="FunFam" id="3.15.10.10:FF:000001">
    <property type="entry name" value="phospholipid transfer protein-like"/>
    <property type="match status" value="1"/>
</dbReference>
<keyword evidence="1" id="KW-0325">Glycoprotein</keyword>
<evidence type="ECO:0000256" key="3">
    <source>
        <dbReference type="SAM" id="SignalP"/>
    </source>
</evidence>
<evidence type="ECO:0000256" key="2">
    <source>
        <dbReference type="ARBA" id="ARBA00060933"/>
    </source>
</evidence>
<organism evidence="6 7">
    <name type="scientific">Escallonia rubra</name>
    <dbReference type="NCBI Taxonomy" id="112253"/>
    <lineage>
        <taxon>Eukaryota</taxon>
        <taxon>Viridiplantae</taxon>
        <taxon>Streptophyta</taxon>
        <taxon>Embryophyta</taxon>
        <taxon>Tracheophyta</taxon>
        <taxon>Spermatophyta</taxon>
        <taxon>Magnoliopsida</taxon>
        <taxon>eudicotyledons</taxon>
        <taxon>Gunneridae</taxon>
        <taxon>Pentapetalae</taxon>
        <taxon>asterids</taxon>
        <taxon>campanulids</taxon>
        <taxon>Escalloniales</taxon>
        <taxon>Escalloniaceae</taxon>
        <taxon>Escallonia</taxon>
    </lineage>
</organism>
<dbReference type="CDD" id="cd00026">
    <property type="entry name" value="BPI2"/>
    <property type="match status" value="1"/>
</dbReference>
<dbReference type="Pfam" id="PF02886">
    <property type="entry name" value="LBP_BPI_CETP_C"/>
    <property type="match status" value="1"/>
</dbReference>
<dbReference type="InterPro" id="IPR030675">
    <property type="entry name" value="BPI/LBP"/>
</dbReference>
<evidence type="ECO:0000259" key="5">
    <source>
        <dbReference type="SMART" id="SM00329"/>
    </source>
</evidence>
<feature type="signal peptide" evidence="3">
    <location>
        <begin position="1"/>
        <end position="22"/>
    </location>
</feature>
<dbReference type="AlphaFoldDB" id="A0AA88RRW9"/>
<name>A0AA88RRW9_9ASTE</name>
<gene>
    <name evidence="6" type="ORF">RJ640_013649</name>
</gene>